<sequence>MGLRHFCLYQKCSHRSDFTPYGSSFKYLNPKATMARWQAWVTEKLWSHFIYHWGVMSIRETIMAKPGYFGNATTLLAKAAEISKPTPKRPWVSYTFLGYYAGTKIGCDQAVRHINTHYTPSVLIILGHISFKEQEIQAEVSNYACLMIPPNINELPAHVKNKLVYGHTVGRWYSRKVDDASVAAAGKYSPYEECKKFEEFGVPQLTPSLRDREGTLPPVPDTGLRPSRKMAIKGTRISRSADPAEVKLPGEDNAADQVSAANVTVHGAVASVDCLMERSGNPYAGRTGTTKARSVNSGVVGLSNDGLIGAEVRADSTILLTHVDVLREMVRAIVKEDLQKLQLTQSPPAMPSIADAVREVRQAILQPQPQVPPPTRNQNLSHSCPTRKSYRKISDA</sequence>
<keyword evidence="3" id="KW-1185">Reference proteome</keyword>
<evidence type="ECO:0000313" key="3">
    <source>
        <dbReference type="Proteomes" id="UP000821866"/>
    </source>
</evidence>
<name>A0A9J6ER89_RHIMP</name>
<proteinExistence type="predicted"/>
<organism evidence="2 3">
    <name type="scientific">Rhipicephalus microplus</name>
    <name type="common">Cattle tick</name>
    <name type="synonym">Boophilus microplus</name>
    <dbReference type="NCBI Taxonomy" id="6941"/>
    <lineage>
        <taxon>Eukaryota</taxon>
        <taxon>Metazoa</taxon>
        <taxon>Ecdysozoa</taxon>
        <taxon>Arthropoda</taxon>
        <taxon>Chelicerata</taxon>
        <taxon>Arachnida</taxon>
        <taxon>Acari</taxon>
        <taxon>Parasitiformes</taxon>
        <taxon>Ixodida</taxon>
        <taxon>Ixodoidea</taxon>
        <taxon>Ixodidae</taxon>
        <taxon>Rhipicephalinae</taxon>
        <taxon>Rhipicephalus</taxon>
        <taxon>Boophilus</taxon>
    </lineage>
</organism>
<comment type="caution">
    <text evidence="2">The sequence shown here is derived from an EMBL/GenBank/DDBJ whole genome shotgun (WGS) entry which is preliminary data.</text>
</comment>
<evidence type="ECO:0000313" key="2">
    <source>
        <dbReference type="EMBL" id="KAH8036894.1"/>
    </source>
</evidence>
<reference evidence="2" key="1">
    <citation type="journal article" date="2020" name="Cell">
        <title>Large-Scale Comparative Analyses of Tick Genomes Elucidate Their Genetic Diversity and Vector Capacities.</title>
        <authorList>
            <consortium name="Tick Genome and Microbiome Consortium (TIGMIC)"/>
            <person name="Jia N."/>
            <person name="Wang J."/>
            <person name="Shi W."/>
            <person name="Du L."/>
            <person name="Sun Y."/>
            <person name="Zhan W."/>
            <person name="Jiang J.F."/>
            <person name="Wang Q."/>
            <person name="Zhang B."/>
            <person name="Ji P."/>
            <person name="Bell-Sakyi L."/>
            <person name="Cui X.M."/>
            <person name="Yuan T.T."/>
            <person name="Jiang B.G."/>
            <person name="Yang W.F."/>
            <person name="Lam T.T."/>
            <person name="Chang Q.C."/>
            <person name="Ding S.J."/>
            <person name="Wang X.J."/>
            <person name="Zhu J.G."/>
            <person name="Ruan X.D."/>
            <person name="Zhao L."/>
            <person name="Wei J.T."/>
            <person name="Ye R.Z."/>
            <person name="Que T.C."/>
            <person name="Du C.H."/>
            <person name="Zhou Y.H."/>
            <person name="Cheng J.X."/>
            <person name="Dai P.F."/>
            <person name="Guo W.B."/>
            <person name="Han X.H."/>
            <person name="Huang E.J."/>
            <person name="Li L.F."/>
            <person name="Wei W."/>
            <person name="Gao Y.C."/>
            <person name="Liu J.Z."/>
            <person name="Shao H.Z."/>
            <person name="Wang X."/>
            <person name="Wang C.C."/>
            <person name="Yang T.C."/>
            <person name="Huo Q.B."/>
            <person name="Li W."/>
            <person name="Chen H.Y."/>
            <person name="Chen S.E."/>
            <person name="Zhou L.G."/>
            <person name="Ni X.B."/>
            <person name="Tian J.H."/>
            <person name="Sheng Y."/>
            <person name="Liu T."/>
            <person name="Pan Y.S."/>
            <person name="Xia L.Y."/>
            <person name="Li J."/>
            <person name="Zhao F."/>
            <person name="Cao W.C."/>
        </authorList>
    </citation>
    <scope>NUCLEOTIDE SEQUENCE</scope>
    <source>
        <strain evidence="2">Rmic-2018</strain>
    </source>
</reference>
<dbReference type="EMBL" id="JABSTU010000002">
    <property type="protein sequence ID" value="KAH8036894.1"/>
    <property type="molecule type" value="Genomic_DNA"/>
</dbReference>
<reference evidence="2" key="2">
    <citation type="submission" date="2021-09" db="EMBL/GenBank/DDBJ databases">
        <authorList>
            <person name="Jia N."/>
            <person name="Wang J."/>
            <person name="Shi W."/>
            <person name="Du L."/>
            <person name="Sun Y."/>
            <person name="Zhan W."/>
            <person name="Jiang J."/>
            <person name="Wang Q."/>
            <person name="Zhang B."/>
            <person name="Ji P."/>
            <person name="Sakyi L.B."/>
            <person name="Cui X."/>
            <person name="Yuan T."/>
            <person name="Jiang B."/>
            <person name="Yang W."/>
            <person name="Lam T.T.-Y."/>
            <person name="Chang Q."/>
            <person name="Ding S."/>
            <person name="Wang X."/>
            <person name="Zhu J."/>
            <person name="Ruan X."/>
            <person name="Zhao L."/>
            <person name="Wei J."/>
            <person name="Que T."/>
            <person name="Du C."/>
            <person name="Cheng J."/>
            <person name="Dai P."/>
            <person name="Han X."/>
            <person name="Huang E."/>
            <person name="Gao Y."/>
            <person name="Liu J."/>
            <person name="Shao H."/>
            <person name="Ye R."/>
            <person name="Li L."/>
            <person name="Wei W."/>
            <person name="Wang X."/>
            <person name="Wang C."/>
            <person name="Huo Q."/>
            <person name="Li W."/>
            <person name="Guo W."/>
            <person name="Chen H."/>
            <person name="Chen S."/>
            <person name="Zhou L."/>
            <person name="Zhou L."/>
            <person name="Ni X."/>
            <person name="Tian J."/>
            <person name="Zhou Y."/>
            <person name="Sheng Y."/>
            <person name="Liu T."/>
            <person name="Pan Y."/>
            <person name="Xia L."/>
            <person name="Li J."/>
            <person name="Zhao F."/>
            <person name="Cao W."/>
        </authorList>
    </citation>
    <scope>NUCLEOTIDE SEQUENCE</scope>
    <source>
        <strain evidence="2">Rmic-2018</strain>
        <tissue evidence="2">Larvae</tissue>
    </source>
</reference>
<gene>
    <name evidence="2" type="ORF">HPB51_006341</name>
</gene>
<accession>A0A9J6ER89</accession>
<feature type="region of interest" description="Disordered" evidence="1">
    <location>
        <begin position="207"/>
        <end position="226"/>
    </location>
</feature>
<protein>
    <submittedName>
        <fullName evidence="2">Uncharacterized protein</fullName>
    </submittedName>
</protein>
<feature type="region of interest" description="Disordered" evidence="1">
    <location>
        <begin position="364"/>
        <end position="396"/>
    </location>
</feature>
<dbReference type="Proteomes" id="UP000821866">
    <property type="component" value="Chromosome 10"/>
</dbReference>
<evidence type="ECO:0000256" key="1">
    <source>
        <dbReference type="SAM" id="MobiDB-lite"/>
    </source>
</evidence>
<feature type="compositionally biased region" description="Polar residues" evidence="1">
    <location>
        <begin position="376"/>
        <end position="386"/>
    </location>
</feature>
<dbReference type="AlphaFoldDB" id="A0A9J6ER89"/>